<comment type="caution">
    <text evidence="1">The sequence shown here is derived from an EMBL/GenBank/DDBJ whole genome shotgun (WGS) entry which is preliminary data.</text>
</comment>
<accession>A0ABD0LSL6</accession>
<dbReference type="AlphaFoldDB" id="A0ABD0LSL6"/>
<organism evidence="1 2">
    <name type="scientific">Batillaria attramentaria</name>
    <dbReference type="NCBI Taxonomy" id="370345"/>
    <lineage>
        <taxon>Eukaryota</taxon>
        <taxon>Metazoa</taxon>
        <taxon>Spiralia</taxon>
        <taxon>Lophotrochozoa</taxon>
        <taxon>Mollusca</taxon>
        <taxon>Gastropoda</taxon>
        <taxon>Caenogastropoda</taxon>
        <taxon>Sorbeoconcha</taxon>
        <taxon>Cerithioidea</taxon>
        <taxon>Batillariidae</taxon>
        <taxon>Batillaria</taxon>
    </lineage>
</organism>
<protein>
    <submittedName>
        <fullName evidence="1">Uncharacterized protein</fullName>
    </submittedName>
</protein>
<reference evidence="1 2" key="1">
    <citation type="journal article" date="2023" name="Sci. Data">
        <title>Genome assembly of the Korean intertidal mud-creeper Batillaria attramentaria.</title>
        <authorList>
            <person name="Patra A.K."/>
            <person name="Ho P.T."/>
            <person name="Jun S."/>
            <person name="Lee S.J."/>
            <person name="Kim Y."/>
            <person name="Won Y.J."/>
        </authorList>
    </citation>
    <scope>NUCLEOTIDE SEQUENCE [LARGE SCALE GENOMIC DNA]</scope>
    <source>
        <strain evidence="1">Wonlab-2016</strain>
    </source>
</reference>
<evidence type="ECO:0000313" key="2">
    <source>
        <dbReference type="Proteomes" id="UP001519460"/>
    </source>
</evidence>
<sequence>MGGGGLIISREGGINEVGTRTRLSNQSNSCCSGDRTHTLPTESRVDRQLQPQSFTTQSFTWSNSEFSWVVHVRTPLWSIIMQMEFLFLPKDNGYHWSTAGGQLPEKTAASTQQPPLLSDHLPSCGQPDTWSSWWCQYQAAVFFFSLQFFTEVPAGTADG</sequence>
<dbReference type="Proteomes" id="UP001519460">
    <property type="component" value="Unassembled WGS sequence"/>
</dbReference>
<gene>
    <name evidence="1" type="ORF">BaRGS_00006525</name>
</gene>
<evidence type="ECO:0000313" key="1">
    <source>
        <dbReference type="EMBL" id="KAK7502161.1"/>
    </source>
</evidence>
<proteinExistence type="predicted"/>
<dbReference type="EMBL" id="JACVVK020000027">
    <property type="protein sequence ID" value="KAK7502161.1"/>
    <property type="molecule type" value="Genomic_DNA"/>
</dbReference>
<name>A0ABD0LSL6_9CAEN</name>
<keyword evidence="2" id="KW-1185">Reference proteome</keyword>